<comment type="caution">
    <text evidence="1">The sequence shown here is derived from an EMBL/GenBank/DDBJ whole genome shotgun (WGS) entry which is preliminary data.</text>
</comment>
<proteinExistence type="predicted"/>
<evidence type="ECO:0000313" key="1">
    <source>
        <dbReference type="EMBL" id="GGE46901.1"/>
    </source>
</evidence>
<dbReference type="AlphaFoldDB" id="A0A8J2YJJ6"/>
<reference evidence="1" key="1">
    <citation type="journal article" date="2014" name="Int. J. Syst. Evol. Microbiol.">
        <title>Complete genome sequence of Corynebacterium casei LMG S-19264T (=DSM 44701T), isolated from a smear-ripened cheese.</title>
        <authorList>
            <consortium name="US DOE Joint Genome Institute (JGI-PGF)"/>
            <person name="Walter F."/>
            <person name="Albersmeier A."/>
            <person name="Kalinowski J."/>
            <person name="Ruckert C."/>
        </authorList>
    </citation>
    <scope>NUCLEOTIDE SEQUENCE</scope>
    <source>
        <strain evidence="1">CGMCC 1.15371</strain>
    </source>
</reference>
<evidence type="ECO:0000313" key="2">
    <source>
        <dbReference type="Proteomes" id="UP000628775"/>
    </source>
</evidence>
<gene>
    <name evidence="1" type="ORF">GCM10011391_27190</name>
</gene>
<reference evidence="1" key="2">
    <citation type="submission" date="2020-09" db="EMBL/GenBank/DDBJ databases">
        <authorList>
            <person name="Sun Q."/>
            <person name="Zhou Y."/>
        </authorList>
    </citation>
    <scope>NUCLEOTIDE SEQUENCE</scope>
    <source>
        <strain evidence="1">CGMCC 1.15371</strain>
    </source>
</reference>
<dbReference type="EMBL" id="BMIR01000013">
    <property type="protein sequence ID" value="GGE46901.1"/>
    <property type="molecule type" value="Genomic_DNA"/>
</dbReference>
<name>A0A8J2YJJ6_9BACL</name>
<dbReference type="Proteomes" id="UP000628775">
    <property type="component" value="Unassembled WGS sequence"/>
</dbReference>
<sequence length="50" mass="5620">MLGKHKSSLILFEGVLNKANNASAIFAGVSHVLSHFLQKNHKFCDEFNYI</sequence>
<keyword evidence="2" id="KW-1185">Reference proteome</keyword>
<organism evidence="1 2">
    <name type="scientific">Pullulanibacillus camelliae</name>
    <dbReference type="NCBI Taxonomy" id="1707096"/>
    <lineage>
        <taxon>Bacteria</taxon>
        <taxon>Bacillati</taxon>
        <taxon>Bacillota</taxon>
        <taxon>Bacilli</taxon>
        <taxon>Bacillales</taxon>
        <taxon>Sporolactobacillaceae</taxon>
        <taxon>Pullulanibacillus</taxon>
    </lineage>
</organism>
<protein>
    <submittedName>
        <fullName evidence="1">Uncharacterized protein</fullName>
    </submittedName>
</protein>
<accession>A0A8J2YJJ6</accession>